<comment type="caution">
    <text evidence="7">The sequence shown here is derived from an EMBL/GenBank/DDBJ whole genome shotgun (WGS) entry which is preliminary data.</text>
</comment>
<comment type="similarity">
    <text evidence="2">Belongs to the glycosyltransferase 2 family.</text>
</comment>
<keyword evidence="4" id="KW-0808">Transferase</keyword>
<evidence type="ECO:0000256" key="2">
    <source>
        <dbReference type="ARBA" id="ARBA00006739"/>
    </source>
</evidence>
<name>A0A662DDJ1_UNCAE</name>
<dbReference type="GO" id="GO:0016757">
    <property type="term" value="F:glycosyltransferase activity"/>
    <property type="evidence" value="ECO:0007669"/>
    <property type="project" value="UniProtKB-KW"/>
</dbReference>
<feature type="domain" description="Glycosyltransferase 2-like" evidence="6">
    <location>
        <begin position="34"/>
        <end position="162"/>
    </location>
</feature>
<protein>
    <recommendedName>
        <fullName evidence="6">Glycosyltransferase 2-like domain-containing protein</fullName>
    </recommendedName>
</protein>
<proteinExistence type="inferred from homology"/>
<keyword evidence="3" id="KW-0328">Glycosyltransferase</keyword>
<evidence type="ECO:0000256" key="1">
    <source>
        <dbReference type="ARBA" id="ARBA00001946"/>
    </source>
</evidence>
<evidence type="ECO:0000313" key="8">
    <source>
        <dbReference type="Proteomes" id="UP000267654"/>
    </source>
</evidence>
<dbReference type="Pfam" id="PF00535">
    <property type="entry name" value="Glycos_transf_2"/>
    <property type="match status" value="1"/>
</dbReference>
<dbReference type="Proteomes" id="UP000267654">
    <property type="component" value="Unassembled WGS sequence"/>
</dbReference>
<evidence type="ECO:0000313" key="7">
    <source>
        <dbReference type="EMBL" id="RLE12938.1"/>
    </source>
</evidence>
<evidence type="ECO:0000259" key="6">
    <source>
        <dbReference type="Pfam" id="PF00535"/>
    </source>
</evidence>
<sequence length="413" mass="47672">MEDNALEEKMSSSFLRKDLAKRIKEIKKADIVVGIPSYYNEDTIENVLYQVSRGLLEFYPDFKSVIIVSDGGSTDDTREKAEMVNTGKVEKIVTIYKGPAGKGSALRSVFATVCNLEAKVGLCIDADLRSISPEWIKKLAGPIIEEECDFVAPLYLRHKYDATITNDIAYPLTRALYGVRVRQPIGGDFAFCRELALEYLEQEVWNSDVARFGIDIFMTTTAICQGYRIGESPLGAKSHNPKDPISLTPMFRQVVGTMFDLAEKYEKRWKKIRGSVSPRITCEVEFARPEEVKLSTKRLEKNFRAGWERFSTLWKEILENLNFKHLKRVREGKDLLYASPWAKIVYDYMVAHHKKINNIEREHLLWSLVPIYQIRIASFIKETEQMSSEQAERLIEDQAQTFEDFKDYLVERW</sequence>
<comment type="cofactor">
    <cofactor evidence="1">
        <name>Mg(2+)</name>
        <dbReference type="ChEBI" id="CHEBI:18420"/>
    </cofactor>
</comment>
<dbReference type="PANTHER" id="PTHR48090:SF10">
    <property type="entry name" value="GLUCOSYL-3-PHOSPHOGLYCERATE SYNTHASE"/>
    <property type="match status" value="1"/>
</dbReference>
<dbReference type="InterPro" id="IPR029044">
    <property type="entry name" value="Nucleotide-diphossugar_trans"/>
</dbReference>
<dbReference type="Gene3D" id="3.90.550.10">
    <property type="entry name" value="Spore Coat Polysaccharide Biosynthesis Protein SpsA, Chain A"/>
    <property type="match status" value="1"/>
</dbReference>
<dbReference type="PANTHER" id="PTHR48090">
    <property type="entry name" value="UNDECAPRENYL-PHOSPHATE 4-DEOXY-4-FORMAMIDO-L-ARABINOSE TRANSFERASE-RELATED"/>
    <property type="match status" value="1"/>
</dbReference>
<evidence type="ECO:0000256" key="5">
    <source>
        <dbReference type="ARBA" id="ARBA00022842"/>
    </source>
</evidence>
<dbReference type="SUPFAM" id="SSF53448">
    <property type="entry name" value="Nucleotide-diphospho-sugar transferases"/>
    <property type="match status" value="1"/>
</dbReference>
<dbReference type="InterPro" id="IPR001173">
    <property type="entry name" value="Glyco_trans_2-like"/>
</dbReference>
<evidence type="ECO:0000256" key="4">
    <source>
        <dbReference type="ARBA" id="ARBA00022679"/>
    </source>
</evidence>
<gene>
    <name evidence="7" type="ORF">DRI96_03765</name>
</gene>
<accession>A0A662DDJ1</accession>
<dbReference type="EMBL" id="QMQB01000121">
    <property type="protein sequence ID" value="RLE12938.1"/>
    <property type="molecule type" value="Genomic_DNA"/>
</dbReference>
<dbReference type="InterPro" id="IPR050256">
    <property type="entry name" value="Glycosyltransferase_2"/>
</dbReference>
<organism evidence="7 8">
    <name type="scientific">Aerophobetes bacterium</name>
    <dbReference type="NCBI Taxonomy" id="2030807"/>
    <lineage>
        <taxon>Bacteria</taxon>
        <taxon>Candidatus Aerophobota</taxon>
    </lineage>
</organism>
<dbReference type="AlphaFoldDB" id="A0A662DDJ1"/>
<keyword evidence="5" id="KW-0460">Magnesium</keyword>
<evidence type="ECO:0000256" key="3">
    <source>
        <dbReference type="ARBA" id="ARBA00022676"/>
    </source>
</evidence>
<reference evidence="7 8" key="1">
    <citation type="submission" date="2018-06" db="EMBL/GenBank/DDBJ databases">
        <title>Extensive metabolic versatility and redundancy in microbially diverse, dynamic hydrothermal sediments.</title>
        <authorList>
            <person name="Dombrowski N."/>
            <person name="Teske A."/>
            <person name="Baker B.J."/>
        </authorList>
    </citation>
    <scope>NUCLEOTIDE SEQUENCE [LARGE SCALE GENOMIC DNA]</scope>
    <source>
        <strain evidence="7">B19_G9</strain>
    </source>
</reference>